<keyword evidence="2" id="KW-1185">Reference proteome</keyword>
<gene>
    <name evidence="1" type="ordered locus">Tmz1t_3138</name>
</gene>
<proteinExistence type="predicted"/>
<sequence>MQTITSRVLLALGLLAGLMIGTGHPGGALVVAVAAGAGIWMARADSVRRDLRRA</sequence>
<evidence type="ECO:0000313" key="1">
    <source>
        <dbReference type="EMBL" id="ACR01735.1"/>
    </source>
</evidence>
<dbReference type="KEGG" id="tmz:Tmz1t_3138"/>
<organism evidence="1 2">
    <name type="scientific">Thauera aminoaromatica</name>
    <dbReference type="NCBI Taxonomy" id="164330"/>
    <lineage>
        <taxon>Bacteria</taxon>
        <taxon>Pseudomonadati</taxon>
        <taxon>Pseudomonadota</taxon>
        <taxon>Betaproteobacteria</taxon>
        <taxon>Rhodocyclales</taxon>
        <taxon>Zoogloeaceae</taxon>
        <taxon>Thauera</taxon>
    </lineage>
</organism>
<dbReference type="AlphaFoldDB" id="C4KBF9"/>
<accession>C4KBF9</accession>
<name>C4KBF9_THASP</name>
<reference evidence="2" key="1">
    <citation type="submission" date="2009-05" db="EMBL/GenBank/DDBJ databases">
        <title>Complete sequence of chromosome of Thauera sp. MZ1T.</title>
        <authorList>
            <consortium name="US DOE Joint Genome Institute"/>
            <person name="Lucas S."/>
            <person name="Copeland A."/>
            <person name="Lapidus A."/>
            <person name="Glavina del Rio T."/>
            <person name="Dalin E."/>
            <person name="Tice H."/>
            <person name="Bruce D."/>
            <person name="Goodwin L."/>
            <person name="Pitluck S."/>
            <person name="Sims D."/>
            <person name="Brettin T."/>
            <person name="Detter J.C."/>
            <person name="Han C."/>
            <person name="Larimer F."/>
            <person name="Land M."/>
            <person name="Hauser L."/>
            <person name="Kyrpides N."/>
            <person name="Mikhailova N."/>
            <person name="Sayler G.S."/>
        </authorList>
    </citation>
    <scope>NUCLEOTIDE SEQUENCE [LARGE SCALE GENOMIC DNA]</scope>
    <source>
        <strain evidence="2">MZ1T</strain>
    </source>
</reference>
<dbReference type="Proteomes" id="UP000002186">
    <property type="component" value="Chromosome"/>
</dbReference>
<dbReference type="HOGENOM" id="CLU_3048926_0_0_4"/>
<reference evidence="1 2" key="2">
    <citation type="journal article" date="2012" name="Stand. Genomic Sci.">
        <title>Complete genome sequence of Thauera aminoaromatica strain MZ1T.</title>
        <authorList>
            <person name="Jiang K."/>
            <person name="Sanseverino J."/>
            <person name="Chauhan A."/>
            <person name="Lucas S."/>
            <person name="Copeland A."/>
            <person name="Lapidus A."/>
            <person name="Del Rio T.G."/>
            <person name="Dalin E."/>
            <person name="Tice H."/>
            <person name="Bruce D."/>
            <person name="Goodwin L."/>
            <person name="Pitluck S."/>
            <person name="Sims D."/>
            <person name="Brettin T."/>
            <person name="Detter J.C."/>
            <person name="Han C."/>
            <person name="Chang Y.J."/>
            <person name="Larimer F."/>
            <person name="Land M."/>
            <person name="Hauser L."/>
            <person name="Kyrpides N.C."/>
            <person name="Mikhailova N."/>
            <person name="Moser S."/>
            <person name="Jegier P."/>
            <person name="Close D."/>
            <person name="Debruyn J.M."/>
            <person name="Wang Y."/>
            <person name="Layton A.C."/>
            <person name="Allen M.S."/>
            <person name="Sayler G.S."/>
        </authorList>
    </citation>
    <scope>NUCLEOTIDE SEQUENCE [LARGE SCALE GENOMIC DNA]</scope>
    <source>
        <strain evidence="1 2">MZ1T</strain>
    </source>
</reference>
<evidence type="ECO:0000313" key="2">
    <source>
        <dbReference type="Proteomes" id="UP000002186"/>
    </source>
</evidence>
<dbReference type="EMBL" id="CP001281">
    <property type="protein sequence ID" value="ACR01735.1"/>
    <property type="molecule type" value="Genomic_DNA"/>
</dbReference>
<dbReference type="RefSeq" id="WP_004298146.1">
    <property type="nucleotide sequence ID" value="NC_011662.2"/>
</dbReference>
<protein>
    <submittedName>
        <fullName evidence="1">Uncharacterized protein</fullName>
    </submittedName>
</protein>